<evidence type="ECO:0000256" key="6">
    <source>
        <dbReference type="ARBA" id="ARBA00023136"/>
    </source>
</evidence>
<dbReference type="Pfam" id="PF13624">
    <property type="entry name" value="SurA_N_3"/>
    <property type="match status" value="1"/>
</dbReference>
<dbReference type="InterPro" id="IPR027304">
    <property type="entry name" value="Trigger_fact/SurA_dom_sf"/>
</dbReference>
<keyword evidence="3" id="KW-0997">Cell inner membrane</keyword>
<comment type="caution">
    <text evidence="12">The sequence shown here is derived from an EMBL/GenBank/DDBJ whole genome shotgun (WGS) entry which is preliminary data.</text>
</comment>
<keyword evidence="7" id="KW-0143">Chaperone</keyword>
<organism evidence="12 13">
    <name type="scientific">Parasutterella excrementihominis</name>
    <dbReference type="NCBI Taxonomy" id="487175"/>
    <lineage>
        <taxon>Bacteria</taxon>
        <taxon>Pseudomonadati</taxon>
        <taxon>Pseudomonadota</taxon>
        <taxon>Betaproteobacteria</taxon>
        <taxon>Burkholderiales</taxon>
        <taxon>Sutterellaceae</taxon>
        <taxon>Parasutterella</taxon>
    </lineage>
</organism>
<dbReference type="InterPro" id="IPR052029">
    <property type="entry name" value="PpiD_chaperone"/>
</dbReference>
<dbReference type="PANTHER" id="PTHR47529:SF1">
    <property type="entry name" value="PERIPLASMIC CHAPERONE PPID"/>
    <property type="match status" value="1"/>
</dbReference>
<evidence type="ECO:0000259" key="11">
    <source>
        <dbReference type="PROSITE" id="PS50198"/>
    </source>
</evidence>
<evidence type="ECO:0000256" key="9">
    <source>
        <dbReference type="ARBA" id="ARBA00040743"/>
    </source>
</evidence>
<evidence type="ECO:0000256" key="10">
    <source>
        <dbReference type="ARBA" id="ARBA00042775"/>
    </source>
</evidence>
<keyword evidence="6" id="KW-0472">Membrane</keyword>
<reference evidence="12 13" key="1">
    <citation type="journal article" date="2019" name="Nat. Med.">
        <title>A library of human gut bacterial isolates paired with longitudinal multiomics data enables mechanistic microbiome research.</title>
        <authorList>
            <person name="Poyet M."/>
            <person name="Groussin M."/>
            <person name="Gibbons S.M."/>
            <person name="Avila-Pacheco J."/>
            <person name="Jiang X."/>
            <person name="Kearney S.M."/>
            <person name="Perrotta A.R."/>
            <person name="Berdy B."/>
            <person name="Zhao S."/>
            <person name="Lieberman T.D."/>
            <person name="Swanson P.K."/>
            <person name="Smith M."/>
            <person name="Roesemann S."/>
            <person name="Alexander J.E."/>
            <person name="Rich S.A."/>
            <person name="Livny J."/>
            <person name="Vlamakis H."/>
            <person name="Clish C."/>
            <person name="Bullock K."/>
            <person name="Deik A."/>
            <person name="Scott J."/>
            <person name="Pierce K.A."/>
            <person name="Xavier R.J."/>
            <person name="Alm E.J."/>
        </authorList>
    </citation>
    <scope>NUCLEOTIDE SEQUENCE [LARGE SCALE GENOMIC DNA]</scope>
    <source>
        <strain evidence="12 13">BIOML-A2</strain>
    </source>
</reference>
<dbReference type="GO" id="GO:0005886">
    <property type="term" value="C:plasma membrane"/>
    <property type="evidence" value="ECO:0007669"/>
    <property type="project" value="UniProtKB-SubCell"/>
</dbReference>
<accession>A0A6I3RY03</accession>
<evidence type="ECO:0000313" key="13">
    <source>
        <dbReference type="Proteomes" id="UP000462362"/>
    </source>
</evidence>
<comment type="similarity">
    <text evidence="8">Belongs to the PpiD chaperone family.</text>
</comment>
<dbReference type="EMBL" id="WNCL01000026">
    <property type="protein sequence ID" value="MTU43701.1"/>
    <property type="molecule type" value="Genomic_DNA"/>
</dbReference>
<evidence type="ECO:0000256" key="5">
    <source>
        <dbReference type="ARBA" id="ARBA00022989"/>
    </source>
</evidence>
<keyword evidence="5" id="KW-1133">Transmembrane helix</keyword>
<dbReference type="RefSeq" id="WP_039896292.1">
    <property type="nucleotide sequence ID" value="NZ_CALFDP010000012.1"/>
</dbReference>
<dbReference type="Proteomes" id="UP000462362">
    <property type="component" value="Unassembled WGS sequence"/>
</dbReference>
<feature type="domain" description="PpiC" evidence="11">
    <location>
        <begin position="265"/>
        <end position="370"/>
    </location>
</feature>
<dbReference type="SUPFAM" id="SSF109998">
    <property type="entry name" value="Triger factor/SurA peptide-binding domain-like"/>
    <property type="match status" value="1"/>
</dbReference>
<name>A0A6I3RY03_9BURK</name>
<proteinExistence type="inferred from homology"/>
<evidence type="ECO:0000256" key="7">
    <source>
        <dbReference type="ARBA" id="ARBA00023186"/>
    </source>
</evidence>
<keyword evidence="12" id="KW-0413">Isomerase</keyword>
<dbReference type="SUPFAM" id="SSF54534">
    <property type="entry name" value="FKBP-like"/>
    <property type="match status" value="1"/>
</dbReference>
<evidence type="ECO:0000256" key="4">
    <source>
        <dbReference type="ARBA" id="ARBA00022692"/>
    </source>
</evidence>
<dbReference type="InterPro" id="IPR000297">
    <property type="entry name" value="PPIase_PpiC"/>
</dbReference>
<keyword evidence="4" id="KW-0812">Transmembrane</keyword>
<evidence type="ECO:0000313" key="12">
    <source>
        <dbReference type="EMBL" id="MTU43701.1"/>
    </source>
</evidence>
<keyword evidence="2" id="KW-1003">Cell membrane</keyword>
<dbReference type="GO" id="GO:0003755">
    <property type="term" value="F:peptidyl-prolyl cis-trans isomerase activity"/>
    <property type="evidence" value="ECO:0007669"/>
    <property type="project" value="InterPro"/>
</dbReference>
<evidence type="ECO:0000256" key="3">
    <source>
        <dbReference type="ARBA" id="ARBA00022519"/>
    </source>
</evidence>
<dbReference type="Pfam" id="PF13616">
    <property type="entry name" value="Rotamase_3"/>
    <property type="match status" value="1"/>
</dbReference>
<comment type="subcellular location">
    <subcellularLocation>
        <location evidence="1">Cell inner membrane</location>
        <topology evidence="1">Single-pass type II membrane protein</topology>
        <orientation evidence="1">Periplasmic side</orientation>
    </subcellularLocation>
</comment>
<gene>
    <name evidence="12" type="ORF">GMD42_08725</name>
</gene>
<sequence length="641" mass="72183">MFQSFRNQKRWLMLIAMILIIPAFVFIGINGYSRLNPDANAIAKVDGKGIQPEEFDYQKREYIERMRQQEGGAVDPSIFETQEANAAILQNIATRRALQAQMAHHYMNVSEADAINVIKNADAFKKDGQFSPELYENYLAARGKSDQQFVYELRRDLVQDMLVNSVAQTTFVPKKTVALLNDILRETRVVRTMSFDPSSYMKDVKVSEEQIKKYYDEHKDDYRAPESLNIQFVVMSPETVKMTAEPSEQELKDFYEQNRKKYEVEESRRAAHILIAPDANEADKAKADQDAKAKAEKILAEVKADPSKFAQLAKENSADPGTAESGGDLDFFTQGQMVPEFDKAVFGAKKDEIVGPVKTEFGYHIIHVTDINPAHVRPFEEVRSEILKFWQDQHRQSMFAENADGFTNMVYEQSDSLDPAVEKYGLTLHTLDGLTQSGLPKTSPDAQYITKRVIEDLFSPDCLQEKRNTQAVEVAANTLVSARIVKHTPAHIKSFDEVKGEIKDQLELEQASALAKKAGEAKLAELKAKKDLEGFGHELTVSRINPQSQSMPLIQAEMAVPAKSLPAFTGTTVPDGAYVISYVESSKMPAADDSQVDEIRGEALTSQSRADEASFYEGLKKLYKMEILKKEYEYQAPTVMK</sequence>
<dbReference type="AlphaFoldDB" id="A0A6I3RY03"/>
<dbReference type="Gene3D" id="3.10.50.40">
    <property type="match status" value="1"/>
</dbReference>
<dbReference type="PROSITE" id="PS50198">
    <property type="entry name" value="PPIC_PPIASE_2"/>
    <property type="match status" value="1"/>
</dbReference>
<dbReference type="InterPro" id="IPR046357">
    <property type="entry name" value="PPIase_dom_sf"/>
</dbReference>
<evidence type="ECO:0000256" key="1">
    <source>
        <dbReference type="ARBA" id="ARBA00004382"/>
    </source>
</evidence>
<evidence type="ECO:0000256" key="2">
    <source>
        <dbReference type="ARBA" id="ARBA00022475"/>
    </source>
</evidence>
<protein>
    <recommendedName>
        <fullName evidence="9">Periplasmic chaperone PpiD</fullName>
    </recommendedName>
    <alternativeName>
        <fullName evidence="10">Periplasmic folding chaperone</fullName>
    </alternativeName>
</protein>
<evidence type="ECO:0000256" key="8">
    <source>
        <dbReference type="ARBA" id="ARBA00038408"/>
    </source>
</evidence>
<dbReference type="PANTHER" id="PTHR47529">
    <property type="entry name" value="PEPTIDYL-PROLYL CIS-TRANS ISOMERASE D"/>
    <property type="match status" value="1"/>
</dbReference>